<name>A0ABD3PFL7_9STRA</name>
<dbReference type="AlphaFoldDB" id="A0ABD3PFL7"/>
<dbReference type="InterPro" id="IPR004618">
    <property type="entry name" value="AsnA"/>
</dbReference>
<keyword evidence="1" id="KW-0963">Cytoplasm</keyword>
<gene>
    <name evidence="5" type="ORF">ACHAWO_006098</name>
</gene>
<keyword evidence="4" id="KW-0067">ATP-binding</keyword>
<dbReference type="EMBL" id="JALLPJ020000647">
    <property type="protein sequence ID" value="KAL3786482.1"/>
    <property type="molecule type" value="Genomic_DNA"/>
</dbReference>
<dbReference type="GO" id="GO:0005524">
    <property type="term" value="F:ATP binding"/>
    <property type="evidence" value="ECO:0007669"/>
    <property type="project" value="UniProtKB-KW"/>
</dbReference>
<dbReference type="InterPro" id="IPR045864">
    <property type="entry name" value="aa-tRNA-synth_II/BPL/LPL"/>
</dbReference>
<dbReference type="PANTHER" id="PTHR30073">
    <property type="entry name" value="ASPARTATE--AMMONIA LIGASE"/>
    <property type="match status" value="1"/>
</dbReference>
<accession>A0ABD3PFL7</accession>
<dbReference type="Proteomes" id="UP001530400">
    <property type="component" value="Unassembled WGS sequence"/>
</dbReference>
<reference evidence="5 6" key="1">
    <citation type="submission" date="2024-10" db="EMBL/GenBank/DDBJ databases">
        <title>Updated reference genomes for cyclostephanoid diatoms.</title>
        <authorList>
            <person name="Roberts W.R."/>
            <person name="Alverson A.J."/>
        </authorList>
    </citation>
    <scope>NUCLEOTIDE SEQUENCE [LARGE SCALE GENOMIC DNA]</scope>
    <source>
        <strain evidence="5 6">AJA010-31</strain>
    </source>
</reference>
<evidence type="ECO:0000256" key="1">
    <source>
        <dbReference type="ARBA" id="ARBA00022490"/>
    </source>
</evidence>
<dbReference type="Pfam" id="PF03590">
    <property type="entry name" value="AsnA"/>
    <property type="match status" value="1"/>
</dbReference>
<keyword evidence="3" id="KW-0547">Nucleotide-binding</keyword>
<keyword evidence="2" id="KW-0436">Ligase</keyword>
<dbReference type="Gene3D" id="3.30.930.10">
    <property type="entry name" value="Bira Bifunctional Protein, Domain 2"/>
    <property type="match status" value="1"/>
</dbReference>
<protein>
    <submittedName>
        <fullName evidence="5">Uncharacterized protein</fullName>
    </submittedName>
</protein>
<comment type="caution">
    <text evidence="5">The sequence shown here is derived from an EMBL/GenBank/DDBJ whole genome shotgun (WGS) entry which is preliminary data.</text>
</comment>
<evidence type="ECO:0000256" key="4">
    <source>
        <dbReference type="ARBA" id="ARBA00022840"/>
    </source>
</evidence>
<keyword evidence="6" id="KW-1185">Reference proteome</keyword>
<evidence type="ECO:0000313" key="6">
    <source>
        <dbReference type="Proteomes" id="UP001530400"/>
    </source>
</evidence>
<dbReference type="GO" id="GO:0016874">
    <property type="term" value="F:ligase activity"/>
    <property type="evidence" value="ECO:0007669"/>
    <property type="project" value="UniProtKB-KW"/>
</dbReference>
<evidence type="ECO:0000256" key="3">
    <source>
        <dbReference type="ARBA" id="ARBA00022741"/>
    </source>
</evidence>
<sequence length="189" mass="21906">MTTETYMPYELLPPKENWEANSTRRLSRTDLQKAMPTVKRFVERPIETDLNVFEHTAPIVFQSGTGVNDELDGSDSKSPINFTVPNQFVPRGLKPKPASELSLKEKADLNRYKSSQMETHHAQAVGSSSRRRDLLCQHIYQKRVKGDVTHSVIADQWDYEVRIREEDRTVDTLKEYVRIIWKIITDAEE</sequence>
<organism evidence="5 6">
    <name type="scientific">Cyclotella atomus</name>
    <dbReference type="NCBI Taxonomy" id="382360"/>
    <lineage>
        <taxon>Eukaryota</taxon>
        <taxon>Sar</taxon>
        <taxon>Stramenopiles</taxon>
        <taxon>Ochrophyta</taxon>
        <taxon>Bacillariophyta</taxon>
        <taxon>Coscinodiscophyceae</taxon>
        <taxon>Thalassiosirophycidae</taxon>
        <taxon>Stephanodiscales</taxon>
        <taxon>Stephanodiscaceae</taxon>
        <taxon>Cyclotella</taxon>
    </lineage>
</organism>
<evidence type="ECO:0000313" key="5">
    <source>
        <dbReference type="EMBL" id="KAL3786482.1"/>
    </source>
</evidence>
<dbReference type="PANTHER" id="PTHR30073:SF5">
    <property type="entry name" value="ASPARTATE--AMMONIA LIGASE"/>
    <property type="match status" value="1"/>
</dbReference>
<proteinExistence type="predicted"/>
<evidence type="ECO:0000256" key="2">
    <source>
        <dbReference type="ARBA" id="ARBA00022598"/>
    </source>
</evidence>